<dbReference type="Pfam" id="PF00656">
    <property type="entry name" value="Peptidase_C14"/>
    <property type="match status" value="1"/>
</dbReference>
<comment type="similarity">
    <text evidence="1">Belongs to the peptidase C14B family.</text>
</comment>
<accession>A0A4Z0A0D6</accession>
<dbReference type="AlphaFoldDB" id="A0A4Z0A0D6"/>
<protein>
    <recommendedName>
        <fullName evidence="2">Peptidase C14 caspase domain-containing protein</fullName>
    </recommendedName>
</protein>
<sequence length="653" mass="72396">MASRLFSLIIGIDQYKSGDVWDLTSCVDDAMNIKRWLMNDLNVPRSHICLLLDEKASKRSIEDKFMSHLVSNPAIEPGDALLIYFAGHGSSVVAPDGWCNNDALHTQMLCTYDHGTKGKNCRVSGITDWSMHAMLANLCEAKGDNITLILDCCFSPARSRINTITRRSTRWTPTTKVTSDDLYAGLWPGALGRKLPHDGYGFYQKSPTTHVTLLACSQGERAMEDKEGGHFTVAFLKAKNSMPFHRTSYGQLASQLSAVQETTQHAVCVGRNWKRPIFGGAPFVSDARYVSAVRSEKHIRIDAGAIHGIVEGTVFSMHEHNYLGSLNPVLATLHAFEVHPTWCLARSKFPLQHVLDAGWARITQWNNKAPFRVHLKKTCSSFMQWWKLRSKLPSRSHVGQTIGGLSIQRVGRASQAHISVKPHDQHMSIERRDTIAENGPPVIHVPTNDPSADARAIDAAARFHLHLHRKNSLGPLRDDVSMKLFRLDEDTWTTVGDDLLQDGKATVTHEKGAIFAVSLDNKSDVDLWPYLFWMDTNGYVISPVYHPHPFSLKPPLPGKSQLLIGTGTAGSEALSFHLDDGVAANTGFLKLFLSNTYVPMNIVEQGPSPVVNPAGANRDSVTQFGSEETVTPTHLVKEMWDSITSCVTIVRRQ</sequence>
<evidence type="ECO:0000313" key="3">
    <source>
        <dbReference type="EMBL" id="TFY79900.1"/>
    </source>
</evidence>
<keyword evidence="4" id="KW-1185">Reference proteome</keyword>
<gene>
    <name evidence="3" type="ORF">EWM64_g4109</name>
</gene>
<feature type="domain" description="Peptidase C14 caspase" evidence="2">
    <location>
        <begin position="7"/>
        <end position="240"/>
    </location>
</feature>
<dbReference type="GO" id="GO:0006508">
    <property type="term" value="P:proteolysis"/>
    <property type="evidence" value="ECO:0007669"/>
    <property type="project" value="InterPro"/>
</dbReference>
<dbReference type="OrthoDB" id="3223806at2759"/>
<name>A0A4Z0A0D6_9AGAM</name>
<dbReference type="GO" id="GO:0004197">
    <property type="term" value="F:cysteine-type endopeptidase activity"/>
    <property type="evidence" value="ECO:0007669"/>
    <property type="project" value="InterPro"/>
</dbReference>
<dbReference type="PANTHER" id="PTHR48104">
    <property type="entry name" value="METACASPASE-4"/>
    <property type="match status" value="1"/>
</dbReference>
<dbReference type="Proteomes" id="UP000298061">
    <property type="component" value="Unassembled WGS sequence"/>
</dbReference>
<dbReference type="EMBL" id="SFCI01000421">
    <property type="protein sequence ID" value="TFY79900.1"/>
    <property type="molecule type" value="Genomic_DNA"/>
</dbReference>
<dbReference type="InterPro" id="IPR050452">
    <property type="entry name" value="Metacaspase"/>
</dbReference>
<evidence type="ECO:0000313" key="4">
    <source>
        <dbReference type="Proteomes" id="UP000298061"/>
    </source>
</evidence>
<evidence type="ECO:0000256" key="1">
    <source>
        <dbReference type="ARBA" id="ARBA00009005"/>
    </source>
</evidence>
<organism evidence="3 4">
    <name type="scientific">Hericium alpestre</name>
    <dbReference type="NCBI Taxonomy" id="135208"/>
    <lineage>
        <taxon>Eukaryota</taxon>
        <taxon>Fungi</taxon>
        <taxon>Dikarya</taxon>
        <taxon>Basidiomycota</taxon>
        <taxon>Agaricomycotina</taxon>
        <taxon>Agaricomycetes</taxon>
        <taxon>Russulales</taxon>
        <taxon>Hericiaceae</taxon>
        <taxon>Hericium</taxon>
    </lineage>
</organism>
<dbReference type="Gene3D" id="3.40.50.1460">
    <property type="match status" value="1"/>
</dbReference>
<reference evidence="3 4" key="1">
    <citation type="submission" date="2019-02" db="EMBL/GenBank/DDBJ databases">
        <title>Genome sequencing of the rare red list fungi Hericium alpestre (H. flagellum).</title>
        <authorList>
            <person name="Buettner E."/>
            <person name="Kellner H."/>
        </authorList>
    </citation>
    <scope>NUCLEOTIDE SEQUENCE [LARGE SCALE GENOMIC DNA]</scope>
    <source>
        <strain evidence="3 4">DSM 108284</strain>
    </source>
</reference>
<dbReference type="PANTHER" id="PTHR48104:SF30">
    <property type="entry name" value="METACASPASE-1"/>
    <property type="match status" value="1"/>
</dbReference>
<proteinExistence type="inferred from homology"/>
<comment type="caution">
    <text evidence="3">The sequence shown here is derived from an EMBL/GenBank/DDBJ whole genome shotgun (WGS) entry which is preliminary data.</text>
</comment>
<dbReference type="InterPro" id="IPR011600">
    <property type="entry name" value="Pept_C14_caspase"/>
</dbReference>
<evidence type="ECO:0000259" key="2">
    <source>
        <dbReference type="Pfam" id="PF00656"/>
    </source>
</evidence>
<dbReference type="GO" id="GO:0005737">
    <property type="term" value="C:cytoplasm"/>
    <property type="evidence" value="ECO:0007669"/>
    <property type="project" value="TreeGrafter"/>
</dbReference>